<evidence type="ECO:0000313" key="1">
    <source>
        <dbReference type="EMBL" id="KAG8072731.1"/>
    </source>
</evidence>
<sequence>MASSSDDEVSRRWCLSAGIGVGEPCACACAFFGEGDVGSNTRREKRVADLHGDRLASGKRYPPPPPAVLSLIHEAVSVLRMASSIDAIRMLSVGFIRTVLN</sequence>
<comment type="caution">
    <text evidence="1">The sequence shown here is derived from an EMBL/GenBank/DDBJ whole genome shotgun (WGS) entry which is preliminary data.</text>
</comment>
<dbReference type="EMBL" id="JAAALK010000283">
    <property type="protein sequence ID" value="KAG8072731.1"/>
    <property type="molecule type" value="Genomic_DNA"/>
</dbReference>
<evidence type="ECO:0000313" key="2">
    <source>
        <dbReference type="Proteomes" id="UP000729402"/>
    </source>
</evidence>
<gene>
    <name evidence="1" type="ORF">GUJ93_ZPchr0006g43145</name>
</gene>
<name>A0A8J5SBM9_ZIZPA</name>
<dbReference type="Proteomes" id="UP000729402">
    <property type="component" value="Unassembled WGS sequence"/>
</dbReference>
<reference evidence="1" key="2">
    <citation type="submission" date="2021-02" db="EMBL/GenBank/DDBJ databases">
        <authorList>
            <person name="Kimball J.A."/>
            <person name="Haas M.W."/>
            <person name="Macchietto M."/>
            <person name="Kono T."/>
            <person name="Duquette J."/>
            <person name="Shao M."/>
        </authorList>
    </citation>
    <scope>NUCLEOTIDE SEQUENCE</scope>
    <source>
        <tissue evidence="1">Fresh leaf tissue</tissue>
    </source>
</reference>
<reference evidence="1" key="1">
    <citation type="journal article" date="2021" name="bioRxiv">
        <title>Whole Genome Assembly and Annotation of Northern Wild Rice, Zizania palustris L., Supports a Whole Genome Duplication in the Zizania Genus.</title>
        <authorList>
            <person name="Haas M."/>
            <person name="Kono T."/>
            <person name="Macchietto M."/>
            <person name="Millas R."/>
            <person name="McGilp L."/>
            <person name="Shao M."/>
            <person name="Duquette J."/>
            <person name="Hirsch C.N."/>
            <person name="Kimball J."/>
        </authorList>
    </citation>
    <scope>NUCLEOTIDE SEQUENCE</scope>
    <source>
        <tissue evidence="1">Fresh leaf tissue</tissue>
    </source>
</reference>
<keyword evidence="2" id="KW-1185">Reference proteome</keyword>
<dbReference type="AlphaFoldDB" id="A0A8J5SBM9"/>
<organism evidence="1 2">
    <name type="scientific">Zizania palustris</name>
    <name type="common">Northern wild rice</name>
    <dbReference type="NCBI Taxonomy" id="103762"/>
    <lineage>
        <taxon>Eukaryota</taxon>
        <taxon>Viridiplantae</taxon>
        <taxon>Streptophyta</taxon>
        <taxon>Embryophyta</taxon>
        <taxon>Tracheophyta</taxon>
        <taxon>Spermatophyta</taxon>
        <taxon>Magnoliopsida</taxon>
        <taxon>Liliopsida</taxon>
        <taxon>Poales</taxon>
        <taxon>Poaceae</taxon>
        <taxon>BOP clade</taxon>
        <taxon>Oryzoideae</taxon>
        <taxon>Oryzeae</taxon>
        <taxon>Zizaniinae</taxon>
        <taxon>Zizania</taxon>
    </lineage>
</organism>
<protein>
    <submittedName>
        <fullName evidence="1">Uncharacterized protein</fullName>
    </submittedName>
</protein>
<proteinExistence type="predicted"/>
<accession>A0A8J5SBM9</accession>